<reference evidence="1 2" key="1">
    <citation type="journal article" date="2017" name="Elife">
        <title>Extensive horizontal gene transfer in cheese-associated bacteria.</title>
        <authorList>
            <person name="Bonham K.S."/>
            <person name="Wolfe B.E."/>
            <person name="Dutton R.J."/>
        </authorList>
    </citation>
    <scope>NUCLEOTIDE SEQUENCE [LARGE SCALE GENOMIC DNA]</scope>
    <source>
        <strain evidence="1 2">JB182</strain>
    </source>
</reference>
<dbReference type="Proteomes" id="UP000235739">
    <property type="component" value="Unassembled WGS sequence"/>
</dbReference>
<proteinExistence type="predicted"/>
<gene>
    <name evidence="1" type="ORF">CIK84_06360</name>
</gene>
<dbReference type="AlphaFoldDB" id="A0A2N7S519"/>
<evidence type="ECO:0000313" key="2">
    <source>
        <dbReference type="Proteomes" id="UP000235739"/>
    </source>
</evidence>
<accession>A0A2N7S519</accession>
<comment type="caution">
    <text evidence="1">The sequence shown here is derived from an EMBL/GenBank/DDBJ whole genome shotgun (WGS) entry which is preliminary data.</text>
</comment>
<protein>
    <recommendedName>
        <fullName evidence="3">SGNH/GDSL hydrolase family protein</fullName>
    </recommendedName>
</protein>
<evidence type="ECO:0000313" key="1">
    <source>
        <dbReference type="EMBL" id="PMQ21187.1"/>
    </source>
</evidence>
<evidence type="ECO:0008006" key="3">
    <source>
        <dbReference type="Google" id="ProtNLM"/>
    </source>
</evidence>
<sequence>MLEGDIEATAFPRLRQELPTHDVLILDIVDERLGVYELAPGKYLTRSMELISSKLIGKQPVTPRLIEFGSDEHYGLWTRSVDMLVDVVKHGGIPVFALLPPWSEKSIQGEDLTWHSVSVDLMNNKYARYNEYLVQSEFTVVTVPDEEALGDAEHKWGLAPFHYTESVYESLRDQILVGVSS</sequence>
<organism evidence="1 2">
    <name type="scientific">Glutamicibacter arilaitensis</name>
    <dbReference type="NCBI Taxonomy" id="256701"/>
    <lineage>
        <taxon>Bacteria</taxon>
        <taxon>Bacillati</taxon>
        <taxon>Actinomycetota</taxon>
        <taxon>Actinomycetes</taxon>
        <taxon>Micrococcales</taxon>
        <taxon>Micrococcaceae</taxon>
        <taxon>Glutamicibacter</taxon>
    </lineage>
</organism>
<dbReference type="InterPro" id="IPR046237">
    <property type="entry name" value="DUF6270"/>
</dbReference>
<name>A0A2N7S519_9MICC</name>
<dbReference type="EMBL" id="PNQX01000001">
    <property type="protein sequence ID" value="PMQ21187.1"/>
    <property type="molecule type" value="Genomic_DNA"/>
</dbReference>
<dbReference type="Pfam" id="PF19786">
    <property type="entry name" value="DUF6270"/>
    <property type="match status" value="1"/>
</dbReference>